<keyword evidence="3" id="KW-1185">Reference proteome</keyword>
<proteinExistence type="predicted"/>
<accession>A0A656YWK4</accession>
<name>A0A656YWK4_9EURY</name>
<keyword evidence="1" id="KW-0472">Membrane</keyword>
<organism evidence="2 3">
    <name type="scientific">candidate division MSBL1 archaeon SCGC-AAA259J03</name>
    <dbReference type="NCBI Taxonomy" id="1698269"/>
    <lineage>
        <taxon>Archaea</taxon>
        <taxon>Methanobacteriati</taxon>
        <taxon>Methanobacteriota</taxon>
        <taxon>candidate division MSBL1</taxon>
    </lineage>
</organism>
<reference evidence="2" key="1">
    <citation type="journal article" date="2016" name="Sci. Rep.">
        <title>Metabolic traits of an uncultured archaeal lineage -MSBL1- from brine pools of the Red Sea.</title>
        <authorList>
            <person name="Mwirichia R."/>
            <person name="Alam I."/>
            <person name="Rashid M."/>
            <person name="Vinu M."/>
            <person name="Ba-Alawi W."/>
            <person name="Anthony Kamau A."/>
            <person name="Kamanda Ngugi D."/>
            <person name="Goker M."/>
            <person name="Klenk H.P."/>
            <person name="Bajic V."/>
            <person name="Stingl U."/>
        </authorList>
    </citation>
    <scope>NUCLEOTIDE SEQUENCE [LARGE SCALE GENOMIC DNA]</scope>
    <source>
        <strain evidence="2">SCGC-AAA259J03</strain>
    </source>
</reference>
<sequence length="67" mass="7520">MYGLEMHYLLANLALILMTVCTATGLTVFLFKVGKWRKPLLVTHTITGILAMIFLFLTYFLAPTIGI</sequence>
<dbReference type="Proteomes" id="UP000070257">
    <property type="component" value="Unassembled WGS sequence"/>
</dbReference>
<dbReference type="EMBL" id="LHXT01000021">
    <property type="protein sequence ID" value="KXA98462.1"/>
    <property type="molecule type" value="Genomic_DNA"/>
</dbReference>
<keyword evidence="1" id="KW-1133">Transmembrane helix</keyword>
<comment type="caution">
    <text evidence="2">The sequence shown here is derived from an EMBL/GenBank/DDBJ whole genome shotgun (WGS) entry which is preliminary data.</text>
</comment>
<dbReference type="AlphaFoldDB" id="A0A656YWK4"/>
<keyword evidence="1" id="KW-0812">Transmembrane</keyword>
<evidence type="ECO:0000313" key="2">
    <source>
        <dbReference type="EMBL" id="KXA98462.1"/>
    </source>
</evidence>
<evidence type="ECO:0008006" key="4">
    <source>
        <dbReference type="Google" id="ProtNLM"/>
    </source>
</evidence>
<feature type="transmembrane region" description="Helical" evidence="1">
    <location>
        <begin position="6"/>
        <end position="31"/>
    </location>
</feature>
<evidence type="ECO:0000256" key="1">
    <source>
        <dbReference type="SAM" id="Phobius"/>
    </source>
</evidence>
<protein>
    <recommendedName>
        <fullName evidence="4">Cytochrome b561 domain-containing protein</fullName>
    </recommendedName>
</protein>
<evidence type="ECO:0000313" key="3">
    <source>
        <dbReference type="Proteomes" id="UP000070257"/>
    </source>
</evidence>
<feature type="transmembrane region" description="Helical" evidence="1">
    <location>
        <begin position="40"/>
        <end position="62"/>
    </location>
</feature>
<gene>
    <name evidence="2" type="ORF">AKJ39_02015</name>
</gene>